<keyword evidence="2" id="KW-0489">Methyltransferase</keyword>
<dbReference type="InterPro" id="IPR013216">
    <property type="entry name" value="Methyltransf_11"/>
</dbReference>
<dbReference type="InterPro" id="IPR029063">
    <property type="entry name" value="SAM-dependent_MTases_sf"/>
</dbReference>
<feature type="domain" description="Methyltransferase type 11" evidence="1">
    <location>
        <begin position="47"/>
        <end position="143"/>
    </location>
</feature>
<sequence length="195" mass="21117">MRKMPHEAHKFDVAKRKKLDDPERVRLLTPRQTLLELGYREGASFADIGCGTGLFTIPAAEISGAGRIYAVDVSPEMLREVSEKSSARGLNNIETVHSSGYDFRLADLTADFILICAVLHEIDDKPRFLGEALRICGQGGKIAVIEFNESDAGCGPPPDMRLPAGQVKELLKGVGFTGIEETPVGAAFYAVTGVR</sequence>
<dbReference type="SUPFAM" id="SSF53335">
    <property type="entry name" value="S-adenosyl-L-methionine-dependent methyltransferases"/>
    <property type="match status" value="1"/>
</dbReference>
<keyword evidence="3" id="KW-1185">Reference proteome</keyword>
<dbReference type="Gene3D" id="3.40.50.150">
    <property type="entry name" value="Vaccinia Virus protein VP39"/>
    <property type="match status" value="1"/>
</dbReference>
<reference evidence="2 3" key="1">
    <citation type="submission" date="2016-11" db="EMBL/GenBank/DDBJ databases">
        <authorList>
            <person name="Jaros S."/>
            <person name="Januszkiewicz K."/>
            <person name="Wedrychowicz H."/>
        </authorList>
    </citation>
    <scope>NUCLEOTIDE SEQUENCE [LARGE SCALE GENOMIC DNA]</scope>
    <source>
        <strain evidence="2 3">DSM 10068</strain>
    </source>
</reference>
<organism evidence="2 3">
    <name type="scientific">Sporobacter termitidis DSM 10068</name>
    <dbReference type="NCBI Taxonomy" id="1123282"/>
    <lineage>
        <taxon>Bacteria</taxon>
        <taxon>Bacillati</taxon>
        <taxon>Bacillota</taxon>
        <taxon>Clostridia</taxon>
        <taxon>Eubacteriales</taxon>
        <taxon>Oscillospiraceae</taxon>
        <taxon>Sporobacter</taxon>
    </lineage>
</organism>
<dbReference type="EMBL" id="FQXV01000003">
    <property type="protein sequence ID" value="SHH85309.1"/>
    <property type="molecule type" value="Genomic_DNA"/>
</dbReference>
<dbReference type="CDD" id="cd02440">
    <property type="entry name" value="AdoMet_MTases"/>
    <property type="match status" value="1"/>
</dbReference>
<keyword evidence="2" id="KW-0808">Transferase</keyword>
<name>A0A1M5WCK0_9FIRM</name>
<dbReference type="AlphaFoldDB" id="A0A1M5WCK0"/>
<dbReference type="GO" id="GO:0032259">
    <property type="term" value="P:methylation"/>
    <property type="evidence" value="ECO:0007669"/>
    <property type="project" value="UniProtKB-KW"/>
</dbReference>
<dbReference type="GO" id="GO:0008757">
    <property type="term" value="F:S-adenosylmethionine-dependent methyltransferase activity"/>
    <property type="evidence" value="ECO:0007669"/>
    <property type="project" value="InterPro"/>
</dbReference>
<gene>
    <name evidence="2" type="ORF">SAMN02745823_01199</name>
</gene>
<evidence type="ECO:0000313" key="3">
    <source>
        <dbReference type="Proteomes" id="UP000183995"/>
    </source>
</evidence>
<dbReference type="PANTHER" id="PTHR43591">
    <property type="entry name" value="METHYLTRANSFERASE"/>
    <property type="match status" value="1"/>
</dbReference>
<dbReference type="Proteomes" id="UP000183995">
    <property type="component" value="Unassembled WGS sequence"/>
</dbReference>
<dbReference type="STRING" id="1123282.SAMN02745823_01199"/>
<proteinExistence type="predicted"/>
<dbReference type="Pfam" id="PF08241">
    <property type="entry name" value="Methyltransf_11"/>
    <property type="match status" value="1"/>
</dbReference>
<evidence type="ECO:0000313" key="2">
    <source>
        <dbReference type="EMBL" id="SHH85309.1"/>
    </source>
</evidence>
<dbReference type="PANTHER" id="PTHR43591:SF24">
    <property type="entry name" value="2-METHOXY-6-POLYPRENYL-1,4-BENZOQUINOL METHYLASE, MITOCHONDRIAL"/>
    <property type="match status" value="1"/>
</dbReference>
<protein>
    <submittedName>
        <fullName evidence="2">Methyltransferase domain-containing protein</fullName>
    </submittedName>
</protein>
<evidence type="ECO:0000259" key="1">
    <source>
        <dbReference type="Pfam" id="PF08241"/>
    </source>
</evidence>
<accession>A0A1M5WCK0</accession>